<dbReference type="SMART" id="SM00490">
    <property type="entry name" value="HELICc"/>
    <property type="match status" value="1"/>
</dbReference>
<dbReference type="GO" id="GO:0003676">
    <property type="term" value="F:nucleic acid binding"/>
    <property type="evidence" value="ECO:0007669"/>
    <property type="project" value="InterPro"/>
</dbReference>
<keyword evidence="4 11" id="KW-0378">Hydrolase</keyword>
<evidence type="ECO:0000259" key="13">
    <source>
        <dbReference type="PROSITE" id="PS51192"/>
    </source>
</evidence>
<dbReference type="InterPro" id="IPR014014">
    <property type="entry name" value="RNA_helicase_DEAD_Q_motif"/>
</dbReference>
<dbReference type="InterPro" id="IPR011545">
    <property type="entry name" value="DEAD/DEAH_box_helicase_dom"/>
</dbReference>
<dbReference type="PANTHER" id="PTHR47959:SF13">
    <property type="entry name" value="ATP-DEPENDENT RNA HELICASE RHLE"/>
    <property type="match status" value="1"/>
</dbReference>
<dbReference type="OrthoDB" id="5297934at2"/>
<keyword evidence="3 11" id="KW-0547">Nucleotide-binding</keyword>
<comment type="similarity">
    <text evidence="7 11">Belongs to the DEAD box helicase family.</text>
</comment>
<evidence type="ECO:0000256" key="12">
    <source>
        <dbReference type="SAM" id="MobiDB-lite"/>
    </source>
</evidence>
<dbReference type="Pfam" id="PF00271">
    <property type="entry name" value="Helicase_C"/>
    <property type="match status" value="1"/>
</dbReference>
<evidence type="ECO:0000256" key="11">
    <source>
        <dbReference type="RuleBase" id="RU000492"/>
    </source>
</evidence>
<feature type="region of interest" description="Disordered" evidence="12">
    <location>
        <begin position="375"/>
        <end position="488"/>
    </location>
</feature>
<keyword evidence="17" id="KW-1185">Reference proteome</keyword>
<keyword evidence="5 11" id="KW-0347">Helicase</keyword>
<proteinExistence type="inferred from homology"/>
<dbReference type="EC" id="3.6.4.13" evidence="1"/>
<feature type="domain" description="Helicase ATP-binding" evidence="13">
    <location>
        <begin position="32"/>
        <end position="210"/>
    </location>
</feature>
<dbReference type="CDD" id="cd18787">
    <property type="entry name" value="SF2_C_DEAD"/>
    <property type="match status" value="1"/>
</dbReference>
<dbReference type="AlphaFoldDB" id="A0A2I6S8J1"/>
<feature type="domain" description="Helicase C-terminal" evidence="14">
    <location>
        <begin position="236"/>
        <end position="382"/>
    </location>
</feature>
<dbReference type="InterPro" id="IPR050079">
    <property type="entry name" value="DEAD_box_RNA_helicase"/>
</dbReference>
<dbReference type="Gene3D" id="3.40.50.300">
    <property type="entry name" value="P-loop containing nucleotide triphosphate hydrolases"/>
    <property type="match status" value="2"/>
</dbReference>
<dbReference type="InterPro" id="IPR000629">
    <property type="entry name" value="RNA-helicase_DEAD-box_CS"/>
</dbReference>
<feature type="domain" description="DEAD-box RNA helicase Q" evidence="15">
    <location>
        <begin position="1"/>
        <end position="29"/>
    </location>
</feature>
<dbReference type="KEGG" id="atw:C0099_12015"/>
<dbReference type="GO" id="GO:0005829">
    <property type="term" value="C:cytosol"/>
    <property type="evidence" value="ECO:0007669"/>
    <property type="project" value="TreeGrafter"/>
</dbReference>
<evidence type="ECO:0000313" key="17">
    <source>
        <dbReference type="Proteomes" id="UP000242205"/>
    </source>
</evidence>
<dbReference type="Proteomes" id="UP000242205">
    <property type="component" value="Chromosome"/>
</dbReference>
<feature type="short sequence motif" description="Q motif" evidence="10">
    <location>
        <begin position="1"/>
        <end position="29"/>
    </location>
</feature>
<evidence type="ECO:0000313" key="16">
    <source>
        <dbReference type="EMBL" id="AUN95589.1"/>
    </source>
</evidence>
<dbReference type="SMART" id="SM00487">
    <property type="entry name" value="DEXDc"/>
    <property type="match status" value="1"/>
</dbReference>
<evidence type="ECO:0000256" key="3">
    <source>
        <dbReference type="ARBA" id="ARBA00022741"/>
    </source>
</evidence>
<accession>A0A2I6S8J1</accession>
<reference evidence="16 17" key="1">
    <citation type="submission" date="2018-01" db="EMBL/GenBank/DDBJ databases">
        <authorList>
            <person name="Fu G.-Y."/>
        </authorList>
    </citation>
    <scope>NUCLEOTIDE SEQUENCE [LARGE SCALE GENOMIC DNA]</scope>
    <source>
        <strain evidence="16 17">SY39</strain>
    </source>
</reference>
<keyword evidence="2" id="KW-0963">Cytoplasm</keyword>
<evidence type="ECO:0000256" key="4">
    <source>
        <dbReference type="ARBA" id="ARBA00022801"/>
    </source>
</evidence>
<evidence type="ECO:0000256" key="5">
    <source>
        <dbReference type="ARBA" id="ARBA00022806"/>
    </source>
</evidence>
<dbReference type="PROSITE" id="PS51194">
    <property type="entry name" value="HELICASE_CTER"/>
    <property type="match status" value="1"/>
</dbReference>
<dbReference type="PROSITE" id="PS51192">
    <property type="entry name" value="HELICASE_ATP_BIND_1"/>
    <property type="match status" value="1"/>
</dbReference>
<keyword evidence="6 11" id="KW-0067">ATP-binding</keyword>
<dbReference type="GO" id="GO:0042255">
    <property type="term" value="P:ribosome assembly"/>
    <property type="evidence" value="ECO:0007669"/>
    <property type="project" value="UniProtKB-ARBA"/>
</dbReference>
<evidence type="ECO:0000256" key="2">
    <source>
        <dbReference type="ARBA" id="ARBA00022490"/>
    </source>
</evidence>
<dbReference type="GO" id="GO:0009266">
    <property type="term" value="P:response to temperature stimulus"/>
    <property type="evidence" value="ECO:0007669"/>
    <property type="project" value="UniProtKB-ARBA"/>
</dbReference>
<evidence type="ECO:0000256" key="10">
    <source>
        <dbReference type="PROSITE-ProRule" id="PRU00552"/>
    </source>
</evidence>
<dbReference type="GO" id="GO:0003724">
    <property type="term" value="F:RNA helicase activity"/>
    <property type="evidence" value="ECO:0007669"/>
    <property type="project" value="UniProtKB-EC"/>
</dbReference>
<evidence type="ECO:0000256" key="6">
    <source>
        <dbReference type="ARBA" id="ARBA00022840"/>
    </source>
</evidence>
<evidence type="ECO:0000256" key="7">
    <source>
        <dbReference type="ARBA" id="ARBA00038437"/>
    </source>
</evidence>
<dbReference type="EMBL" id="CP025682">
    <property type="protein sequence ID" value="AUN95589.1"/>
    <property type="molecule type" value="Genomic_DNA"/>
</dbReference>
<dbReference type="FunFam" id="3.40.50.300:FF:000108">
    <property type="entry name" value="ATP-dependent RNA helicase RhlE"/>
    <property type="match status" value="1"/>
</dbReference>
<dbReference type="GO" id="GO:0016787">
    <property type="term" value="F:hydrolase activity"/>
    <property type="evidence" value="ECO:0007669"/>
    <property type="project" value="UniProtKB-KW"/>
</dbReference>
<gene>
    <name evidence="16" type="ORF">C0099_12015</name>
</gene>
<dbReference type="InterPro" id="IPR014001">
    <property type="entry name" value="Helicase_ATP-bd"/>
</dbReference>
<dbReference type="InterPro" id="IPR001650">
    <property type="entry name" value="Helicase_C-like"/>
</dbReference>
<dbReference type="InterPro" id="IPR027417">
    <property type="entry name" value="P-loop_NTPase"/>
</dbReference>
<feature type="compositionally biased region" description="Low complexity" evidence="12">
    <location>
        <begin position="399"/>
        <end position="426"/>
    </location>
</feature>
<protein>
    <recommendedName>
        <fullName evidence="9">DEAD-box ATP-dependent RNA helicase RhpA</fullName>
        <ecNumber evidence="1">3.6.4.13</ecNumber>
    </recommendedName>
</protein>
<evidence type="ECO:0000259" key="15">
    <source>
        <dbReference type="PROSITE" id="PS51195"/>
    </source>
</evidence>
<dbReference type="PROSITE" id="PS00039">
    <property type="entry name" value="DEAD_ATP_HELICASE"/>
    <property type="match status" value="1"/>
</dbReference>
<comment type="catalytic activity">
    <reaction evidence="8">
        <text>ATP + H2O = ADP + phosphate + H(+)</text>
        <dbReference type="Rhea" id="RHEA:13065"/>
        <dbReference type="ChEBI" id="CHEBI:15377"/>
        <dbReference type="ChEBI" id="CHEBI:15378"/>
        <dbReference type="ChEBI" id="CHEBI:30616"/>
        <dbReference type="ChEBI" id="CHEBI:43474"/>
        <dbReference type="ChEBI" id="CHEBI:456216"/>
        <dbReference type="EC" id="3.6.4.13"/>
    </reaction>
</comment>
<dbReference type="GO" id="GO:0005524">
    <property type="term" value="F:ATP binding"/>
    <property type="evidence" value="ECO:0007669"/>
    <property type="project" value="UniProtKB-KW"/>
</dbReference>
<dbReference type="RefSeq" id="WP_102247637.1">
    <property type="nucleotide sequence ID" value="NZ_CP025682.1"/>
</dbReference>
<dbReference type="Pfam" id="PF00270">
    <property type="entry name" value="DEAD"/>
    <property type="match status" value="1"/>
</dbReference>
<sequence length="488" mass="52961">MSFADLGLIPELQRAVSETGYTEPTPIQQQAIPVVLSGLDMMGAAQTGTGKTAGFTLPLIQRLARHASTSTSPARHPVRALVLAPTRELAVQVHESVETYGKYVPLRSICIYGGVDMRGQIEALRRGVEIVVATPGRLLDHVQQKTIQLGQVEILVLDEADRMLDMGFIPDIRRILDLLPAQRQSLLFSATFSEEIKKLADRMLKNPTLVEVARRNMVSETIEHRVHPVSAGLKRNLLAHLLRHEPDAQALIFVDTKLLCGRLAHYLTRQGISADAIHGDKSQGQRTETLEAFKSGRLRVLVATDVAARGLDVDDLPLVINFELPHTAEDYVHRIGRTGRAGRSGNAISLVCAEEKGRLAEIQKLIGLDIPQEVVPGFDPEPDYDEVGTHKRKHRDAAPRASAAKATAPTPAAAPAAAAPTAAPRRSGGDARPTRGRRDKRVAADGFDFSKPYAPASEDNAAPTVDDRSSGRRDKRPVAVLLGGLGRK</sequence>
<dbReference type="PANTHER" id="PTHR47959">
    <property type="entry name" value="ATP-DEPENDENT RNA HELICASE RHLE-RELATED"/>
    <property type="match status" value="1"/>
</dbReference>
<evidence type="ECO:0000259" key="14">
    <source>
        <dbReference type="PROSITE" id="PS51194"/>
    </source>
</evidence>
<evidence type="ECO:0000256" key="1">
    <source>
        <dbReference type="ARBA" id="ARBA00012552"/>
    </source>
</evidence>
<evidence type="ECO:0000256" key="8">
    <source>
        <dbReference type="ARBA" id="ARBA00047984"/>
    </source>
</evidence>
<evidence type="ECO:0000256" key="9">
    <source>
        <dbReference type="ARBA" id="ARBA00074363"/>
    </source>
</evidence>
<name>A0A2I6S8J1_9RHOO</name>
<dbReference type="PROSITE" id="PS51195">
    <property type="entry name" value="Q_MOTIF"/>
    <property type="match status" value="1"/>
</dbReference>
<organism evidence="16 17">
    <name type="scientific">Pseudazoarcus pumilus</name>
    <dbReference type="NCBI Taxonomy" id="2067960"/>
    <lineage>
        <taxon>Bacteria</taxon>
        <taxon>Pseudomonadati</taxon>
        <taxon>Pseudomonadota</taxon>
        <taxon>Betaproteobacteria</taxon>
        <taxon>Rhodocyclales</taxon>
        <taxon>Zoogloeaceae</taxon>
        <taxon>Pseudazoarcus</taxon>
    </lineage>
</organism>
<dbReference type="SUPFAM" id="SSF52540">
    <property type="entry name" value="P-loop containing nucleoside triphosphate hydrolases"/>
    <property type="match status" value="1"/>
</dbReference>
<dbReference type="CDD" id="cd00268">
    <property type="entry name" value="DEADc"/>
    <property type="match status" value="1"/>
</dbReference>
<dbReference type="InterPro" id="IPR044742">
    <property type="entry name" value="DEAD/DEAH_RhlB"/>
</dbReference>